<reference evidence="4 5" key="1">
    <citation type="submission" date="2020-04" db="EMBL/GenBank/DDBJ databases">
        <title>Plant Genome Project.</title>
        <authorList>
            <person name="Zhang R.-G."/>
        </authorList>
    </citation>
    <scope>NUCLEOTIDE SEQUENCE [LARGE SCALE GENOMIC DNA]</scope>
    <source>
        <strain evidence="4">YNK0</strain>
        <tissue evidence="4">Leaf</tissue>
    </source>
</reference>
<comment type="caution">
    <text evidence="4">The sequence shown here is derived from an EMBL/GenBank/DDBJ whole genome shotgun (WGS) entry which is preliminary data.</text>
</comment>
<keyword evidence="5" id="KW-1185">Reference proteome</keyword>
<feature type="domain" description="C2H2-type" evidence="3">
    <location>
        <begin position="74"/>
        <end position="101"/>
    </location>
</feature>
<dbReference type="AlphaFoldDB" id="A0A835DCV4"/>
<dbReference type="InterPro" id="IPR036236">
    <property type="entry name" value="Znf_C2H2_sf"/>
</dbReference>
<keyword evidence="1" id="KW-0862">Zinc</keyword>
<gene>
    <name evidence="4" type="ORF">HHK36_017466</name>
</gene>
<dbReference type="OMA" id="RAQYAKY"/>
<dbReference type="GO" id="GO:0003700">
    <property type="term" value="F:DNA-binding transcription factor activity"/>
    <property type="evidence" value="ECO:0007669"/>
    <property type="project" value="InterPro"/>
</dbReference>
<dbReference type="Proteomes" id="UP000655225">
    <property type="component" value="Unassembled WGS sequence"/>
</dbReference>
<dbReference type="GO" id="GO:0009739">
    <property type="term" value="P:response to gibberellin"/>
    <property type="evidence" value="ECO:0007669"/>
    <property type="project" value="InterPro"/>
</dbReference>
<dbReference type="GO" id="GO:0008270">
    <property type="term" value="F:zinc ion binding"/>
    <property type="evidence" value="ECO:0007669"/>
    <property type="project" value="UniProtKB-KW"/>
</dbReference>
<accession>A0A835DCV4</accession>
<dbReference type="InterPro" id="IPR013087">
    <property type="entry name" value="Znf_C2H2_type"/>
</dbReference>
<dbReference type="PANTHER" id="PTHR46547:SF7">
    <property type="entry name" value="ZINC FINGER PROTEIN GIS"/>
    <property type="match status" value="1"/>
</dbReference>
<organism evidence="4 5">
    <name type="scientific">Tetracentron sinense</name>
    <name type="common">Spur-leaf</name>
    <dbReference type="NCBI Taxonomy" id="13715"/>
    <lineage>
        <taxon>Eukaryota</taxon>
        <taxon>Viridiplantae</taxon>
        <taxon>Streptophyta</taxon>
        <taxon>Embryophyta</taxon>
        <taxon>Tracheophyta</taxon>
        <taxon>Spermatophyta</taxon>
        <taxon>Magnoliopsida</taxon>
        <taxon>Trochodendrales</taxon>
        <taxon>Trochodendraceae</taxon>
        <taxon>Tetracentron</taxon>
    </lineage>
</organism>
<dbReference type="InterPro" id="IPR044291">
    <property type="entry name" value="GIS/GIS2/ZFP8"/>
</dbReference>
<name>A0A835DCV4_TETSI</name>
<protein>
    <recommendedName>
        <fullName evidence="3">C2H2-type domain-containing protein</fullName>
    </recommendedName>
</protein>
<evidence type="ECO:0000313" key="5">
    <source>
        <dbReference type="Proteomes" id="UP000655225"/>
    </source>
</evidence>
<sequence length="238" mass="26411">MEKTEIEIDFMNVDSFSQLPFIRPAPVREKGSSIRLFGIEFGGDVAVTDESVSGETNVCEDVKDNENEESGRKFECHYCCRNFPTSQALGGHQNAHKRERQHAKRTHLQSAIAHHGHPDAHLYGLVNFRHGSVPTPTLAYPSWHHNSTTIASNNRVYGSHVSFASHQQPINGSPLALWTIPAVQTTPSFNHDHSLMPLPLFSGDDLKPAPVGGSSSHGRHVYESNPRVQDHVSLDLRL</sequence>
<dbReference type="PROSITE" id="PS00028">
    <property type="entry name" value="ZINC_FINGER_C2H2_1"/>
    <property type="match status" value="1"/>
</dbReference>
<keyword evidence="1" id="KW-0479">Metal-binding</keyword>
<dbReference type="OrthoDB" id="9442240at2759"/>
<proteinExistence type="predicted"/>
<dbReference type="GO" id="GO:0010090">
    <property type="term" value="P:trichome morphogenesis"/>
    <property type="evidence" value="ECO:0007669"/>
    <property type="project" value="InterPro"/>
</dbReference>
<evidence type="ECO:0000256" key="2">
    <source>
        <dbReference type="SAM" id="MobiDB-lite"/>
    </source>
</evidence>
<dbReference type="SUPFAM" id="SSF57667">
    <property type="entry name" value="beta-beta-alpha zinc fingers"/>
    <property type="match status" value="1"/>
</dbReference>
<dbReference type="EMBL" id="JABCRI010000011">
    <property type="protein sequence ID" value="KAF8398536.1"/>
    <property type="molecule type" value="Genomic_DNA"/>
</dbReference>
<evidence type="ECO:0000259" key="3">
    <source>
        <dbReference type="PROSITE" id="PS50157"/>
    </source>
</evidence>
<dbReference type="PROSITE" id="PS50157">
    <property type="entry name" value="ZINC_FINGER_C2H2_2"/>
    <property type="match status" value="1"/>
</dbReference>
<evidence type="ECO:0000313" key="4">
    <source>
        <dbReference type="EMBL" id="KAF8398536.1"/>
    </source>
</evidence>
<evidence type="ECO:0000256" key="1">
    <source>
        <dbReference type="PROSITE-ProRule" id="PRU00042"/>
    </source>
</evidence>
<keyword evidence="1" id="KW-0863">Zinc-finger</keyword>
<feature type="region of interest" description="Disordered" evidence="2">
    <location>
        <begin position="206"/>
        <end position="229"/>
    </location>
</feature>
<dbReference type="PANTHER" id="PTHR46547">
    <property type="entry name" value="ZINC FINGER PROTEIN GIS"/>
    <property type="match status" value="1"/>
</dbReference>